<name>A0A127B9J2_9EURY</name>
<protein>
    <submittedName>
        <fullName evidence="1">Uncharacterized protein</fullName>
    </submittedName>
</protein>
<proteinExistence type="predicted"/>
<dbReference type="AlphaFoldDB" id="A0A127B9J2"/>
<accession>A0A127B9J2</accession>
<gene>
    <name evidence="1" type="ORF">TQ32_05750</name>
</gene>
<dbReference type="OrthoDB" id="96515at2157"/>
<dbReference type="EMBL" id="CP010835">
    <property type="protein sequence ID" value="AMM54030.1"/>
    <property type="molecule type" value="Genomic_DNA"/>
</dbReference>
<organism evidence="1 2">
    <name type="scientific">Pyrococcus kukulkanii</name>
    <dbReference type="NCBI Taxonomy" id="1609559"/>
    <lineage>
        <taxon>Archaea</taxon>
        <taxon>Methanobacteriati</taxon>
        <taxon>Methanobacteriota</taxon>
        <taxon>Thermococci</taxon>
        <taxon>Thermococcales</taxon>
        <taxon>Thermococcaceae</taxon>
        <taxon>Pyrococcus</taxon>
    </lineage>
</organism>
<dbReference type="PATRIC" id="fig|1609559.3.peg.1205"/>
<evidence type="ECO:0000313" key="1">
    <source>
        <dbReference type="EMBL" id="AMM54030.1"/>
    </source>
</evidence>
<dbReference type="KEGG" id="pyc:TQ32_05750"/>
<evidence type="ECO:0000313" key="2">
    <source>
        <dbReference type="Proteomes" id="UP000070587"/>
    </source>
</evidence>
<dbReference type="Proteomes" id="UP000070587">
    <property type="component" value="Chromosome"/>
</dbReference>
<dbReference type="GeneID" id="28491319"/>
<sequence>MEPRLTPSKCYCCRYTAVDTPKAIGVSSEELIEYYEWKANLEKLEKTGMKKMTREEAIKFLQSQKGKREISEEEAIELYYEVKEEIKKWRLIEKRLKELGLE</sequence>
<reference evidence="2" key="1">
    <citation type="submission" date="2015-02" db="EMBL/GenBank/DDBJ databases">
        <title>Pyrococcus kukulkanii sp. nov., a novel hyperthermophilic archaeon isolated from a deep-sea hydrothermal vent at the Guaymas Basin.</title>
        <authorList>
            <person name="Oger P.M."/>
            <person name="Callac N."/>
            <person name="Jebbar M."/>
            <person name="Godfroy A."/>
        </authorList>
    </citation>
    <scope>NUCLEOTIDE SEQUENCE [LARGE SCALE GENOMIC DNA]</scope>
    <source>
        <strain evidence="2">NCB100</strain>
    </source>
</reference>
<dbReference type="RefSeq" id="WP_068322154.1">
    <property type="nucleotide sequence ID" value="NZ_CP010835.1"/>
</dbReference>
<reference evidence="1 2" key="2">
    <citation type="journal article" date="2016" name="Int. J. Syst. Evol. Microbiol.">
        <title>Pyrococcus kukulkanii sp. nov., a hyperthermophilic, piezophilic archaeon isolated from a deep-sea hydrothermal vent.</title>
        <authorList>
            <person name="Callac N."/>
            <person name="Oger P."/>
            <person name="Lesongeur F."/>
            <person name="Rattray J.E."/>
            <person name="Vannier P."/>
            <person name="Michoud G."/>
            <person name="Beauverger M."/>
            <person name="Gayet N."/>
            <person name="Rouxel O."/>
            <person name="Jebbar M."/>
            <person name="Godfroy A."/>
        </authorList>
    </citation>
    <scope>NUCLEOTIDE SEQUENCE [LARGE SCALE GENOMIC DNA]</scope>
    <source>
        <strain evidence="1 2">NCB100</strain>
    </source>
</reference>